<reference evidence="1 2" key="1">
    <citation type="submission" date="2020-08" db="EMBL/GenBank/DDBJ databases">
        <title>Genomic Encyclopedia of Type Strains, Phase IV (KMG-V): Genome sequencing to study the core and pangenomes of soil and plant-associated prokaryotes.</title>
        <authorList>
            <person name="Whitman W."/>
        </authorList>
    </citation>
    <scope>NUCLEOTIDE SEQUENCE [LARGE SCALE GENOMIC DNA]</scope>
    <source>
        <strain evidence="1 2">ANJLi2</strain>
    </source>
</reference>
<name>A0ABR6PHP2_9SPHI</name>
<sequence>MENWLEQKNVTVMIELAKGNNKKFDYDLDMQLSGLSLTGRSTI</sequence>
<dbReference type="Proteomes" id="UP000541583">
    <property type="component" value="Unassembled WGS sequence"/>
</dbReference>
<keyword evidence="2" id="KW-1185">Reference proteome</keyword>
<protein>
    <submittedName>
        <fullName evidence="1">Uncharacterized protein</fullName>
    </submittedName>
</protein>
<dbReference type="EMBL" id="JACHCB010000001">
    <property type="protein sequence ID" value="MBB6107731.1"/>
    <property type="molecule type" value="Genomic_DNA"/>
</dbReference>
<dbReference type="RefSeq" id="WP_260180711.1">
    <property type="nucleotide sequence ID" value="NZ_JACHCB010000001.1"/>
</dbReference>
<gene>
    <name evidence="1" type="ORF">HDF23_000461</name>
</gene>
<organism evidence="1 2">
    <name type="scientific">Mucilaginibacter lappiensis</name>
    <dbReference type="NCBI Taxonomy" id="354630"/>
    <lineage>
        <taxon>Bacteria</taxon>
        <taxon>Pseudomonadati</taxon>
        <taxon>Bacteroidota</taxon>
        <taxon>Sphingobacteriia</taxon>
        <taxon>Sphingobacteriales</taxon>
        <taxon>Sphingobacteriaceae</taxon>
        <taxon>Mucilaginibacter</taxon>
    </lineage>
</organism>
<accession>A0ABR6PHP2</accession>
<comment type="caution">
    <text evidence="1">The sequence shown here is derived from an EMBL/GenBank/DDBJ whole genome shotgun (WGS) entry which is preliminary data.</text>
</comment>
<proteinExistence type="predicted"/>
<evidence type="ECO:0000313" key="2">
    <source>
        <dbReference type="Proteomes" id="UP000541583"/>
    </source>
</evidence>
<evidence type="ECO:0000313" key="1">
    <source>
        <dbReference type="EMBL" id="MBB6107731.1"/>
    </source>
</evidence>